<dbReference type="GO" id="GO:0003677">
    <property type="term" value="F:DNA binding"/>
    <property type="evidence" value="ECO:0007669"/>
    <property type="project" value="UniProtKB-KW"/>
</dbReference>
<gene>
    <name evidence="5" type="ORF">DAT561_1481</name>
</gene>
<dbReference type="Gene3D" id="3.40.1410.10">
    <property type="entry name" value="Chorismate lyase-like"/>
    <property type="match status" value="1"/>
</dbReference>
<accession>A0A2Z5Y490</accession>
<dbReference type="RefSeq" id="WP_015695382.1">
    <property type="nucleotide sequence ID" value="NZ_AP018492.1"/>
</dbReference>
<dbReference type="InterPro" id="IPR011663">
    <property type="entry name" value="UTRA"/>
</dbReference>
<dbReference type="GO" id="GO:0045892">
    <property type="term" value="P:negative regulation of DNA-templated transcription"/>
    <property type="evidence" value="ECO:0007669"/>
    <property type="project" value="TreeGrafter"/>
</dbReference>
<evidence type="ECO:0000259" key="4">
    <source>
        <dbReference type="PROSITE" id="PS50949"/>
    </source>
</evidence>
<dbReference type="InterPro" id="IPR000524">
    <property type="entry name" value="Tscrpt_reg_HTH_GntR"/>
</dbReference>
<dbReference type="PROSITE" id="PS50949">
    <property type="entry name" value="HTH_GNTR"/>
    <property type="match status" value="1"/>
</dbReference>
<dbReference type="SUPFAM" id="SSF46785">
    <property type="entry name" value="Winged helix' DNA-binding domain"/>
    <property type="match status" value="1"/>
</dbReference>
<dbReference type="Gene3D" id="1.10.10.10">
    <property type="entry name" value="Winged helix-like DNA-binding domain superfamily/Winged helix DNA-binding domain"/>
    <property type="match status" value="1"/>
</dbReference>
<sequence>MAKKNTLYCQLVDTLKNQINNELVPHSKLLSEREISKKYGVSRMTVRLALNELEQMGYVYKQHGKGTFVSDLKGNISDISQAYSFTEQMRDLGKVPQTEVLEFNRIESSSLVSQQLNLSSKETVFKLKRLRMADDIPLMIEDTYLPAKRFFALNETMIKQKPLYDLFAEDFDQKIRLADEEFYASIANQETAEHLRIREGAPILNFVRTTYNTQNEVIEFTTSSARADQFHYKVRHIRNKT</sequence>
<protein>
    <submittedName>
        <fullName evidence="5">Predicted transcriptional regulator of N-acetylglucosamine utilization, GntR family</fullName>
    </submittedName>
</protein>
<name>A0A2Z5Y490_9ENTE</name>
<dbReference type="Pfam" id="PF07702">
    <property type="entry name" value="UTRA"/>
    <property type="match status" value="1"/>
</dbReference>
<reference evidence="5 6" key="1">
    <citation type="submission" date="2018-01" db="EMBL/GenBank/DDBJ databases">
        <title>Whole genome sequence of Melissococcus plutonius DAT561.</title>
        <authorList>
            <person name="Okumura K."/>
            <person name="Takamatsu D."/>
            <person name="Okura M."/>
        </authorList>
    </citation>
    <scope>NUCLEOTIDE SEQUENCE [LARGE SCALE GENOMIC DNA]</scope>
    <source>
        <strain evidence="5 6">DAT561</strain>
    </source>
</reference>
<dbReference type="CDD" id="cd07377">
    <property type="entry name" value="WHTH_GntR"/>
    <property type="match status" value="1"/>
</dbReference>
<dbReference type="SMART" id="SM00345">
    <property type="entry name" value="HTH_GNTR"/>
    <property type="match status" value="1"/>
</dbReference>
<dbReference type="SMART" id="SM00866">
    <property type="entry name" value="UTRA"/>
    <property type="match status" value="1"/>
</dbReference>
<feature type="domain" description="HTH gntR-type" evidence="4">
    <location>
        <begin position="5"/>
        <end position="72"/>
    </location>
</feature>
<evidence type="ECO:0000313" key="5">
    <source>
        <dbReference type="EMBL" id="BBC61578.1"/>
    </source>
</evidence>
<keyword evidence="2" id="KW-0238">DNA-binding</keyword>
<dbReference type="PANTHER" id="PTHR44846:SF1">
    <property type="entry name" value="MANNOSYL-D-GLYCERATE TRANSPORT_METABOLISM SYSTEM REPRESSOR MNGR-RELATED"/>
    <property type="match status" value="1"/>
</dbReference>
<keyword evidence="1" id="KW-0805">Transcription regulation</keyword>
<dbReference type="InterPro" id="IPR036388">
    <property type="entry name" value="WH-like_DNA-bd_sf"/>
</dbReference>
<dbReference type="GeneID" id="57044010"/>
<evidence type="ECO:0000256" key="2">
    <source>
        <dbReference type="ARBA" id="ARBA00023125"/>
    </source>
</evidence>
<evidence type="ECO:0000256" key="1">
    <source>
        <dbReference type="ARBA" id="ARBA00023015"/>
    </source>
</evidence>
<dbReference type="InterPro" id="IPR028978">
    <property type="entry name" value="Chorismate_lyase_/UTRA_dom_sf"/>
</dbReference>
<proteinExistence type="predicted"/>
<dbReference type="AlphaFoldDB" id="A0A2Z5Y490"/>
<dbReference type="PRINTS" id="PR00035">
    <property type="entry name" value="HTHGNTR"/>
</dbReference>
<dbReference type="SUPFAM" id="SSF64288">
    <property type="entry name" value="Chorismate lyase-like"/>
    <property type="match status" value="1"/>
</dbReference>
<dbReference type="GO" id="GO:0003700">
    <property type="term" value="F:DNA-binding transcription factor activity"/>
    <property type="evidence" value="ECO:0007669"/>
    <property type="project" value="InterPro"/>
</dbReference>
<dbReference type="EMBL" id="AP018492">
    <property type="protein sequence ID" value="BBC61578.1"/>
    <property type="molecule type" value="Genomic_DNA"/>
</dbReference>
<dbReference type="InterPro" id="IPR050679">
    <property type="entry name" value="Bact_HTH_transcr_reg"/>
</dbReference>
<dbReference type="Pfam" id="PF00392">
    <property type="entry name" value="GntR"/>
    <property type="match status" value="1"/>
</dbReference>
<dbReference type="InterPro" id="IPR036390">
    <property type="entry name" value="WH_DNA-bd_sf"/>
</dbReference>
<evidence type="ECO:0000313" key="6">
    <source>
        <dbReference type="Proteomes" id="UP000269226"/>
    </source>
</evidence>
<keyword evidence="3" id="KW-0804">Transcription</keyword>
<dbReference type="PANTHER" id="PTHR44846">
    <property type="entry name" value="MANNOSYL-D-GLYCERATE TRANSPORT/METABOLISM SYSTEM REPRESSOR MNGR-RELATED"/>
    <property type="match status" value="1"/>
</dbReference>
<dbReference type="Proteomes" id="UP000269226">
    <property type="component" value="Chromosome"/>
</dbReference>
<organism evidence="5 6">
    <name type="scientific">Melissococcus plutonius</name>
    <dbReference type="NCBI Taxonomy" id="33970"/>
    <lineage>
        <taxon>Bacteria</taxon>
        <taxon>Bacillati</taxon>
        <taxon>Bacillota</taxon>
        <taxon>Bacilli</taxon>
        <taxon>Lactobacillales</taxon>
        <taxon>Enterococcaceae</taxon>
        <taxon>Melissococcus</taxon>
    </lineage>
</organism>
<evidence type="ECO:0000256" key="3">
    <source>
        <dbReference type="ARBA" id="ARBA00023163"/>
    </source>
</evidence>